<dbReference type="Pfam" id="PF07811">
    <property type="entry name" value="TadE"/>
    <property type="match status" value="1"/>
</dbReference>
<evidence type="ECO:0000256" key="1">
    <source>
        <dbReference type="SAM" id="Phobius"/>
    </source>
</evidence>
<sequence>MKTLFSRRHRQAERGSVAIEAAIILPVLILFLAVPLFLARIFWYYSVAEKAAHDGARFLSQASRMEIQGSTGGLEPGVAAIARAIANAELDEIRPGLIGASPTAQCDGITCNGLSVPTYVRMNVQIRVRDQIFGFITDPLFGDEGLLLTADVTMRYAGH</sequence>
<evidence type="ECO:0000313" key="3">
    <source>
        <dbReference type="EMBL" id="MCS0596965.1"/>
    </source>
</evidence>
<proteinExistence type="predicted"/>
<dbReference type="Proteomes" id="UP001206572">
    <property type="component" value="Unassembled WGS sequence"/>
</dbReference>
<dbReference type="InterPro" id="IPR012495">
    <property type="entry name" value="TadE-like_dom"/>
</dbReference>
<keyword evidence="1" id="KW-0472">Membrane</keyword>
<reference evidence="3 4" key="1">
    <citation type="submission" date="2022-08" db="EMBL/GenBank/DDBJ databases">
        <title>Reclassification of Massilia species as members of the genera Telluria, Duganella, Pseudoduganella, Mokoshia gen. nov. and Zemynaea gen. nov. using orthogonal and non-orthogonal genome-based approaches.</title>
        <authorList>
            <person name="Bowman J.P."/>
        </authorList>
    </citation>
    <scope>NUCLEOTIDE SEQUENCE [LARGE SCALE GENOMIC DNA]</scope>
    <source>
        <strain evidence="3 4">JCM 31661</strain>
    </source>
</reference>
<name>A0ABT2AL72_9BURK</name>
<protein>
    <submittedName>
        <fullName evidence="3">Pilus assembly protein</fullName>
    </submittedName>
</protein>
<gene>
    <name evidence="3" type="ORF">NX780_11470</name>
</gene>
<dbReference type="EMBL" id="JANUHA010000006">
    <property type="protein sequence ID" value="MCS0596965.1"/>
    <property type="molecule type" value="Genomic_DNA"/>
</dbReference>
<keyword evidence="1" id="KW-1133">Transmembrane helix</keyword>
<keyword evidence="1" id="KW-0812">Transmembrane</keyword>
<comment type="caution">
    <text evidence="3">The sequence shown here is derived from an EMBL/GenBank/DDBJ whole genome shotgun (WGS) entry which is preliminary data.</text>
</comment>
<accession>A0ABT2AL72</accession>
<evidence type="ECO:0000259" key="2">
    <source>
        <dbReference type="Pfam" id="PF07811"/>
    </source>
</evidence>
<dbReference type="RefSeq" id="WP_258827987.1">
    <property type="nucleotide sequence ID" value="NZ_JANUHA010000006.1"/>
</dbReference>
<keyword evidence="4" id="KW-1185">Reference proteome</keyword>
<evidence type="ECO:0000313" key="4">
    <source>
        <dbReference type="Proteomes" id="UP001206572"/>
    </source>
</evidence>
<feature type="transmembrane region" description="Helical" evidence="1">
    <location>
        <begin position="21"/>
        <end position="45"/>
    </location>
</feature>
<organism evidence="3 4">
    <name type="scientific">Massilia agri</name>
    <dbReference type="NCBI Taxonomy" id="1886785"/>
    <lineage>
        <taxon>Bacteria</taxon>
        <taxon>Pseudomonadati</taxon>
        <taxon>Pseudomonadota</taxon>
        <taxon>Betaproteobacteria</taxon>
        <taxon>Burkholderiales</taxon>
        <taxon>Oxalobacteraceae</taxon>
        <taxon>Telluria group</taxon>
        <taxon>Massilia</taxon>
    </lineage>
</organism>
<feature type="domain" description="TadE-like" evidence="2">
    <location>
        <begin position="15"/>
        <end position="57"/>
    </location>
</feature>